<dbReference type="AlphaFoldDB" id="A0A4V3D4Z4"/>
<evidence type="ECO:0000259" key="1">
    <source>
        <dbReference type="PROSITE" id="PS51833"/>
    </source>
</evidence>
<reference evidence="2 3" key="1">
    <citation type="submission" date="2019-03" db="EMBL/GenBank/DDBJ databases">
        <title>Genomic Encyclopedia of Type Strains, Phase IV (KMG-IV): sequencing the most valuable type-strain genomes for metagenomic binning, comparative biology and taxonomic classification.</title>
        <authorList>
            <person name="Goeker M."/>
        </authorList>
    </citation>
    <scope>NUCLEOTIDE SEQUENCE [LARGE SCALE GENOMIC DNA]</scope>
    <source>
        <strain evidence="2 3">DSM 28679</strain>
    </source>
</reference>
<dbReference type="Gene3D" id="1.10.3210.10">
    <property type="entry name" value="Hypothetical protein af1432"/>
    <property type="match status" value="1"/>
</dbReference>
<dbReference type="PANTHER" id="PTHR33525">
    <property type="match status" value="1"/>
</dbReference>
<gene>
    <name evidence="2" type="ORF">DFQ45_10528</name>
</gene>
<name>A0A4V3D4Z4_9GAMM</name>
<evidence type="ECO:0000313" key="2">
    <source>
        <dbReference type="EMBL" id="TDQ38117.1"/>
    </source>
</evidence>
<organism evidence="2 3">
    <name type="scientific">Thiopseudomonas denitrificans</name>
    <dbReference type="NCBI Taxonomy" id="1501432"/>
    <lineage>
        <taxon>Bacteria</taxon>
        <taxon>Pseudomonadati</taxon>
        <taxon>Pseudomonadota</taxon>
        <taxon>Gammaproteobacteria</taxon>
        <taxon>Pseudomonadales</taxon>
        <taxon>Pseudomonadaceae</taxon>
        <taxon>Thiopseudomonas</taxon>
    </lineage>
</organism>
<keyword evidence="3" id="KW-1185">Reference proteome</keyword>
<protein>
    <submittedName>
        <fullName evidence="2">HD-like signal output (HDOD) protein</fullName>
    </submittedName>
</protein>
<dbReference type="PANTHER" id="PTHR33525:SF3">
    <property type="entry name" value="RIBONUCLEASE Y"/>
    <property type="match status" value="1"/>
</dbReference>
<comment type="caution">
    <text evidence="2">The sequence shown here is derived from an EMBL/GenBank/DDBJ whole genome shotgun (WGS) entry which is preliminary data.</text>
</comment>
<dbReference type="Proteomes" id="UP000294575">
    <property type="component" value="Unassembled WGS sequence"/>
</dbReference>
<dbReference type="OrthoDB" id="7001648at2"/>
<dbReference type="InterPro" id="IPR052340">
    <property type="entry name" value="RNase_Y/CdgJ"/>
</dbReference>
<proteinExistence type="predicted"/>
<dbReference type="Pfam" id="PF08668">
    <property type="entry name" value="HDOD"/>
    <property type="match status" value="1"/>
</dbReference>
<dbReference type="PROSITE" id="PS51833">
    <property type="entry name" value="HDOD"/>
    <property type="match status" value="1"/>
</dbReference>
<accession>A0A4V3D4Z4</accession>
<sequence length="296" mass="32862">MPSTANIASLTVRRIEQRLGKTLEIPPLSLTAQKILQLRTCPDVHVDQLTAIVESDPALAAQVMSWAASPLYSAPYKICSIEDAIVRALGFELVMNLSLGLALGKKFSLPRHLQQDNISHWKHALYTAALIEGLTRQMPRDTRPEPGLAYLAGLLHNFGYLLLAYLFPPHFALIQQHLQASPGCKPQDIDQSMLGMTRDDICVTLLHLWNMPEELTTAIARQHHPDYTGPHATYALLLQLANLLLTAPDRAAVDEKQLDQLCRQLQLQPADSWQALDRVIAAEQALRALSEQMGHA</sequence>
<dbReference type="RefSeq" id="WP_101497134.1">
    <property type="nucleotide sequence ID" value="NZ_LNJZ01000008.1"/>
</dbReference>
<dbReference type="InterPro" id="IPR013976">
    <property type="entry name" value="HDOD"/>
</dbReference>
<feature type="domain" description="HDOD" evidence="1">
    <location>
        <begin position="25"/>
        <end position="225"/>
    </location>
</feature>
<evidence type="ECO:0000313" key="3">
    <source>
        <dbReference type="Proteomes" id="UP000294575"/>
    </source>
</evidence>
<dbReference type="SUPFAM" id="SSF109604">
    <property type="entry name" value="HD-domain/PDEase-like"/>
    <property type="match status" value="1"/>
</dbReference>
<dbReference type="EMBL" id="SNYK01000005">
    <property type="protein sequence ID" value="TDQ38117.1"/>
    <property type="molecule type" value="Genomic_DNA"/>
</dbReference>